<keyword evidence="2" id="KW-1185">Reference proteome</keyword>
<evidence type="ECO:0008006" key="3">
    <source>
        <dbReference type="Google" id="ProtNLM"/>
    </source>
</evidence>
<proteinExistence type="predicted"/>
<dbReference type="EMBL" id="CAXIXY010000005">
    <property type="protein sequence ID" value="CAL2089993.1"/>
    <property type="molecule type" value="Genomic_DNA"/>
</dbReference>
<name>A0ABM9P3G8_9FLAO</name>
<evidence type="ECO:0000313" key="2">
    <source>
        <dbReference type="Proteomes" id="UP001497416"/>
    </source>
</evidence>
<evidence type="ECO:0000313" key="1">
    <source>
        <dbReference type="EMBL" id="CAL2089993.1"/>
    </source>
</evidence>
<accession>A0ABM9P3G8</accession>
<reference evidence="1 2" key="1">
    <citation type="submission" date="2024-05" db="EMBL/GenBank/DDBJ databases">
        <authorList>
            <person name="Duchaud E."/>
        </authorList>
    </citation>
    <scope>NUCLEOTIDE SEQUENCE [LARGE SCALE GENOMIC DNA]</scope>
    <source>
        <strain evidence="1">Ena-SAMPLE-TAB-13-05-2024-13:56:06:370-140302</strain>
    </source>
</reference>
<comment type="caution">
    <text evidence="1">The sequence shown here is derived from an EMBL/GenBank/DDBJ whole genome shotgun (WGS) entry which is preliminary data.</text>
</comment>
<gene>
    <name evidence="1" type="ORF">T190607A01A_30433</name>
</gene>
<sequence>MNSLKKNKKLILVSIIVLAGFFTYNYVFQEAETTEDIEVVFTGSSKDLISKINEGTTYTSKAVLIEGKISTINDEGIVIDESVFCQFTNPETVQQLKQNQSVKVKGIIIGYDDLLNELKLNQCIIKD</sequence>
<protein>
    <recommendedName>
        <fullName evidence="3">Nucleic acid binding protein</fullName>
    </recommendedName>
</protein>
<dbReference type="RefSeq" id="WP_348712853.1">
    <property type="nucleotide sequence ID" value="NZ_CAXIXY010000005.1"/>
</dbReference>
<dbReference type="Proteomes" id="UP001497416">
    <property type="component" value="Unassembled WGS sequence"/>
</dbReference>
<organism evidence="1 2">
    <name type="scientific">Tenacibaculum platacis</name>
    <dbReference type="NCBI Taxonomy" id="3137852"/>
    <lineage>
        <taxon>Bacteria</taxon>
        <taxon>Pseudomonadati</taxon>
        <taxon>Bacteroidota</taxon>
        <taxon>Flavobacteriia</taxon>
        <taxon>Flavobacteriales</taxon>
        <taxon>Flavobacteriaceae</taxon>
        <taxon>Tenacibaculum</taxon>
    </lineage>
</organism>